<dbReference type="Proteomes" id="UP000460718">
    <property type="component" value="Unassembled WGS sequence"/>
</dbReference>
<organism evidence="3 10">
    <name type="scientific">Phytophthora fragariae</name>
    <dbReference type="NCBI Taxonomy" id="53985"/>
    <lineage>
        <taxon>Eukaryota</taxon>
        <taxon>Sar</taxon>
        <taxon>Stramenopiles</taxon>
        <taxon>Oomycota</taxon>
        <taxon>Peronosporomycetes</taxon>
        <taxon>Peronosporales</taxon>
        <taxon>Peronosporaceae</taxon>
        <taxon>Phytophthora</taxon>
    </lineage>
</organism>
<dbReference type="EMBL" id="QXGA01006315">
    <property type="protein sequence ID" value="KAE9063552.1"/>
    <property type="molecule type" value="Genomic_DNA"/>
</dbReference>
<dbReference type="Proteomes" id="UP000476176">
    <property type="component" value="Unassembled WGS sequence"/>
</dbReference>
<dbReference type="EMBL" id="QXFZ01008119">
    <property type="protein sequence ID" value="KAE9056081.1"/>
    <property type="molecule type" value="Genomic_DNA"/>
</dbReference>
<accession>A0A6A3PGV5</accession>
<evidence type="ECO:0000313" key="8">
    <source>
        <dbReference type="Proteomes" id="UP000437068"/>
    </source>
</evidence>
<dbReference type="Proteomes" id="UP000486351">
    <property type="component" value="Unassembled WGS sequence"/>
</dbReference>
<dbReference type="Proteomes" id="UP000437068">
    <property type="component" value="Unassembled WGS sequence"/>
</dbReference>
<dbReference type="EMBL" id="QXGC01008833">
    <property type="protein sequence ID" value="KAE9158309.1"/>
    <property type="molecule type" value="Genomic_DNA"/>
</dbReference>
<evidence type="ECO:0000313" key="12">
    <source>
        <dbReference type="Proteomes" id="UP000476176"/>
    </source>
</evidence>
<dbReference type="EMBL" id="QXFY01006442">
    <property type="protein sequence ID" value="KAE9268763.1"/>
    <property type="molecule type" value="Genomic_DNA"/>
</dbReference>
<evidence type="ECO:0000313" key="7">
    <source>
        <dbReference type="EMBL" id="KAE9268763.1"/>
    </source>
</evidence>
<evidence type="ECO:0000313" key="9">
    <source>
        <dbReference type="Proteomes" id="UP000440732"/>
    </source>
</evidence>
<evidence type="ECO:0000313" key="6">
    <source>
        <dbReference type="EMBL" id="KAE9265407.1"/>
    </source>
</evidence>
<feature type="transmembrane region" description="Helical" evidence="1">
    <location>
        <begin position="44"/>
        <end position="64"/>
    </location>
</feature>
<sequence length="80" mass="8816">MASRFLGAITLPTCFKVAVSSLQLLESSSVGTTPTHTFWPLILFYPFDGCIPLISLAYYATLLLSNSPLHWMETFGESTL</sequence>
<evidence type="ECO:0000313" key="11">
    <source>
        <dbReference type="Proteomes" id="UP000460718"/>
    </source>
</evidence>
<name>A0A6A3PGV5_9STRA</name>
<proteinExistence type="predicted"/>
<dbReference type="AlphaFoldDB" id="A0A6A3PGV5"/>
<evidence type="ECO:0000313" key="10">
    <source>
        <dbReference type="Proteomes" id="UP000441208"/>
    </source>
</evidence>
<dbReference type="Proteomes" id="UP000441208">
    <property type="component" value="Unassembled WGS sequence"/>
</dbReference>
<evidence type="ECO:0000313" key="13">
    <source>
        <dbReference type="Proteomes" id="UP000486351"/>
    </source>
</evidence>
<protein>
    <submittedName>
        <fullName evidence="3">Uncharacterized protein</fullName>
    </submittedName>
</protein>
<dbReference type="Proteomes" id="UP000440732">
    <property type="component" value="Unassembled WGS sequence"/>
</dbReference>
<dbReference type="EMBL" id="QXFW01008832">
    <property type="protein sequence ID" value="KAE8954806.1"/>
    <property type="molecule type" value="Genomic_DNA"/>
</dbReference>
<keyword evidence="1" id="KW-0812">Transmembrane</keyword>
<evidence type="ECO:0000313" key="4">
    <source>
        <dbReference type="EMBL" id="KAE9063552.1"/>
    </source>
</evidence>
<dbReference type="EMBL" id="QXGE01006354">
    <property type="protein sequence ID" value="KAE9265407.1"/>
    <property type="molecule type" value="Genomic_DNA"/>
</dbReference>
<evidence type="ECO:0000256" key="1">
    <source>
        <dbReference type="SAM" id="Phobius"/>
    </source>
</evidence>
<evidence type="ECO:0000313" key="2">
    <source>
        <dbReference type="EMBL" id="KAE8954806.1"/>
    </source>
</evidence>
<gene>
    <name evidence="6" type="ORF">PF001_g30901</name>
    <name evidence="5" type="ORF">PF004_g31920</name>
    <name evidence="4" type="ORF">PF006_g30918</name>
    <name evidence="3" type="ORF">PF007_g32104</name>
    <name evidence="7" type="ORF">PF008_g31042</name>
    <name evidence="2" type="ORF">PF011_g31982</name>
</gene>
<keyword evidence="1" id="KW-0472">Membrane</keyword>
<reference evidence="8 9" key="1">
    <citation type="submission" date="2018-08" db="EMBL/GenBank/DDBJ databases">
        <title>Genomic investigation of the strawberry pathogen Phytophthora fragariae indicates pathogenicity is determined by transcriptional variation in three key races.</title>
        <authorList>
            <person name="Adams T.M."/>
            <person name="Armitage A.D."/>
            <person name="Sobczyk M.K."/>
            <person name="Bates H.J."/>
            <person name="Dunwell J.M."/>
            <person name="Nellist C.F."/>
            <person name="Harrison R.J."/>
        </authorList>
    </citation>
    <scope>NUCLEOTIDE SEQUENCE [LARGE SCALE GENOMIC DNA]</scope>
    <source>
        <strain evidence="6 8">A4</strain>
        <strain evidence="5 12">BC-23</strain>
        <strain evidence="4 9">NOV-5</strain>
        <strain evidence="3 10">NOV-71</strain>
        <strain evidence="7 13">NOV-77</strain>
        <strain evidence="2 11">SCRP245</strain>
    </source>
</reference>
<keyword evidence="1" id="KW-1133">Transmembrane helix</keyword>
<evidence type="ECO:0000313" key="5">
    <source>
        <dbReference type="EMBL" id="KAE9158309.1"/>
    </source>
</evidence>
<evidence type="ECO:0000313" key="3">
    <source>
        <dbReference type="EMBL" id="KAE9056081.1"/>
    </source>
</evidence>
<comment type="caution">
    <text evidence="3">The sequence shown here is derived from an EMBL/GenBank/DDBJ whole genome shotgun (WGS) entry which is preliminary data.</text>
</comment>